<reference evidence="2" key="1">
    <citation type="submission" date="2021-03" db="EMBL/GenBank/DDBJ databases">
        <authorList>
            <person name="Tagirdzhanova G."/>
        </authorList>
    </citation>
    <scope>NUCLEOTIDE SEQUENCE</scope>
</reference>
<dbReference type="Pfam" id="PF00107">
    <property type="entry name" value="ADH_zinc_N"/>
    <property type="match status" value="1"/>
</dbReference>
<dbReference type="InterPro" id="IPR052711">
    <property type="entry name" value="Zinc_ADH-like"/>
</dbReference>
<gene>
    <name evidence="2" type="primary">ISM1_1</name>
    <name evidence="2" type="ORF">IMSHALPRED_000166</name>
</gene>
<dbReference type="SUPFAM" id="SSF51735">
    <property type="entry name" value="NAD(P)-binding Rossmann-fold domains"/>
    <property type="match status" value="1"/>
</dbReference>
<organism evidence="2 3">
    <name type="scientific">Imshaugia aleurites</name>
    <dbReference type="NCBI Taxonomy" id="172621"/>
    <lineage>
        <taxon>Eukaryota</taxon>
        <taxon>Fungi</taxon>
        <taxon>Dikarya</taxon>
        <taxon>Ascomycota</taxon>
        <taxon>Pezizomycotina</taxon>
        <taxon>Lecanoromycetes</taxon>
        <taxon>OSLEUM clade</taxon>
        <taxon>Lecanoromycetidae</taxon>
        <taxon>Lecanorales</taxon>
        <taxon>Lecanorineae</taxon>
        <taxon>Parmeliaceae</taxon>
        <taxon>Imshaugia</taxon>
    </lineage>
</organism>
<dbReference type="CDD" id="cd08276">
    <property type="entry name" value="MDR7"/>
    <property type="match status" value="1"/>
</dbReference>
<dbReference type="SUPFAM" id="SSF50129">
    <property type="entry name" value="GroES-like"/>
    <property type="match status" value="1"/>
</dbReference>
<protein>
    <submittedName>
        <fullName evidence="2">Isoleucine-tRNA ligase</fullName>
    </submittedName>
</protein>
<evidence type="ECO:0000259" key="1">
    <source>
        <dbReference type="SMART" id="SM00829"/>
    </source>
</evidence>
<dbReference type="Proteomes" id="UP000664534">
    <property type="component" value="Unassembled WGS sequence"/>
</dbReference>
<dbReference type="OrthoDB" id="3509362at2759"/>
<dbReference type="InterPro" id="IPR011032">
    <property type="entry name" value="GroES-like_sf"/>
</dbReference>
<dbReference type="GO" id="GO:0016874">
    <property type="term" value="F:ligase activity"/>
    <property type="evidence" value="ECO:0007669"/>
    <property type="project" value="UniProtKB-KW"/>
</dbReference>
<dbReference type="EMBL" id="CAJPDT010000001">
    <property type="protein sequence ID" value="CAF9904760.1"/>
    <property type="molecule type" value="Genomic_DNA"/>
</dbReference>
<dbReference type="InterPro" id="IPR013149">
    <property type="entry name" value="ADH-like_C"/>
</dbReference>
<dbReference type="InterPro" id="IPR036291">
    <property type="entry name" value="NAD(P)-bd_dom_sf"/>
</dbReference>
<accession>A0A8H3I651</accession>
<dbReference type="Gene3D" id="3.90.180.10">
    <property type="entry name" value="Medium-chain alcohol dehydrogenases, catalytic domain"/>
    <property type="match status" value="1"/>
</dbReference>
<proteinExistence type="predicted"/>
<name>A0A8H3I651_9LECA</name>
<feature type="domain" description="Enoyl reductase (ER)" evidence="1">
    <location>
        <begin position="20"/>
        <end position="348"/>
    </location>
</feature>
<dbReference type="GO" id="GO:0016491">
    <property type="term" value="F:oxidoreductase activity"/>
    <property type="evidence" value="ECO:0007669"/>
    <property type="project" value="InterPro"/>
</dbReference>
<dbReference type="AlphaFoldDB" id="A0A8H3I651"/>
<sequence length="356" mass="37427">MPQTWQVYQNIQNASRQSPEALANLELHDVPKPVPGPKAALIRLHAVALNARDLLVLTSSPLYPVPTSAGLVPCSDGAGIVEEAGTESVWKAGDRVLLHPNTWLKGRDGRDFDITGAFGAGVVAGTLAEYMVVGDERLIRVPEHLSLEEASVLPTAGGTACHALFFSPEKPIGKGAWVLVQGTGGVSTFAIQLAAAAGATVIATSSSDQKLALSKQIGAHYTINYLQSPDWEKEVMKITDGKGVDFVLDVGGAGTIEHSLGSLRQGGLVSIVGILTPAKEIDIVPAILYGAKTVRGQLGSSKTMGDELVRRVDADKIHPVIAKTFEWSEAKEAFELLMSQSGTGKIVVRGVLAGSV</sequence>
<keyword evidence="2" id="KW-0436">Ligase</keyword>
<dbReference type="Gene3D" id="3.40.50.720">
    <property type="entry name" value="NAD(P)-binding Rossmann-like Domain"/>
    <property type="match status" value="1"/>
</dbReference>
<dbReference type="InterPro" id="IPR020843">
    <property type="entry name" value="ER"/>
</dbReference>
<dbReference type="InterPro" id="IPR013154">
    <property type="entry name" value="ADH-like_N"/>
</dbReference>
<dbReference type="PANTHER" id="PTHR45033:SF2">
    <property type="entry name" value="ZINC-TYPE ALCOHOL DEHYDROGENASE-LIKE PROTEIN C1773.06C"/>
    <property type="match status" value="1"/>
</dbReference>
<evidence type="ECO:0000313" key="2">
    <source>
        <dbReference type="EMBL" id="CAF9904760.1"/>
    </source>
</evidence>
<dbReference type="Pfam" id="PF08240">
    <property type="entry name" value="ADH_N"/>
    <property type="match status" value="1"/>
</dbReference>
<evidence type="ECO:0000313" key="3">
    <source>
        <dbReference type="Proteomes" id="UP000664534"/>
    </source>
</evidence>
<keyword evidence="3" id="KW-1185">Reference proteome</keyword>
<comment type="caution">
    <text evidence="2">The sequence shown here is derived from an EMBL/GenBank/DDBJ whole genome shotgun (WGS) entry which is preliminary data.</text>
</comment>
<dbReference type="PANTHER" id="PTHR45033">
    <property type="match status" value="1"/>
</dbReference>
<dbReference type="SMART" id="SM00829">
    <property type="entry name" value="PKS_ER"/>
    <property type="match status" value="1"/>
</dbReference>